<sequence>MLERLRRWRRDRILQHAGIEPALWTHLMDTLPVFAGLDRGERERLRQLASLFLHDKDVLPLNGLELDPSMRAGLAALACLPVLNIGLEVYRGWRTVLVYPSGFIARHSYTDEHGLAHEETSPLAGEAWEGGPVVLSWDDVECSLELDGYNVVLHEFCHKLDMSNGDANGMPPLPTGMSPQEWAAAFTDAYEALCAAVDGGQETVLDPYAAEAPGEFFAVACESFFERPDVLREAMPAVYSLLSRYFRQDPCARLPGGP</sequence>
<dbReference type="STRING" id="406100.SAMN04488052_104282"/>
<name>A0A1H8TKY5_9GAMM</name>
<dbReference type="PANTHER" id="PTHR30164:SF2">
    <property type="entry name" value="PROTEIN MTFA"/>
    <property type="match status" value="1"/>
</dbReference>
<gene>
    <name evidence="1" type="ORF">SAMN04488052_104282</name>
</gene>
<dbReference type="CDD" id="cd20169">
    <property type="entry name" value="Peptidase_M90_mtfA"/>
    <property type="match status" value="1"/>
</dbReference>
<dbReference type="OrthoDB" id="9786424at2"/>
<reference evidence="1 2" key="1">
    <citation type="submission" date="2016-10" db="EMBL/GenBank/DDBJ databases">
        <authorList>
            <person name="de Groot N.N."/>
        </authorList>
    </citation>
    <scope>NUCLEOTIDE SEQUENCE [LARGE SCALE GENOMIC DNA]</scope>
    <source>
        <strain evidence="1 2">CGMCC 1.6291</strain>
    </source>
</reference>
<dbReference type="AlphaFoldDB" id="A0A1H8TKY5"/>
<dbReference type="SUPFAM" id="SSF55486">
    <property type="entry name" value="Metalloproteases ('zincins'), catalytic domain"/>
    <property type="match status" value="1"/>
</dbReference>
<dbReference type="Proteomes" id="UP000199657">
    <property type="component" value="Unassembled WGS sequence"/>
</dbReference>
<dbReference type="InterPro" id="IPR042252">
    <property type="entry name" value="MtfA_N"/>
</dbReference>
<evidence type="ECO:0000313" key="1">
    <source>
        <dbReference type="EMBL" id="SEO91527.1"/>
    </source>
</evidence>
<dbReference type="GO" id="GO:0004177">
    <property type="term" value="F:aminopeptidase activity"/>
    <property type="evidence" value="ECO:0007669"/>
    <property type="project" value="TreeGrafter"/>
</dbReference>
<dbReference type="Gene3D" id="1.10.472.150">
    <property type="entry name" value="Glucose-regulated metallo-peptidase M90, N-terminal domain"/>
    <property type="match status" value="1"/>
</dbReference>
<accession>A0A1H8TKY5</accession>
<dbReference type="PANTHER" id="PTHR30164">
    <property type="entry name" value="MTFA PEPTIDASE"/>
    <property type="match status" value="1"/>
</dbReference>
<dbReference type="RefSeq" id="WP_091643694.1">
    <property type="nucleotide sequence ID" value="NZ_FOEG01000004.1"/>
</dbReference>
<dbReference type="Pfam" id="PF06167">
    <property type="entry name" value="Peptidase_M90"/>
    <property type="match status" value="1"/>
</dbReference>
<dbReference type="Gene3D" id="3.40.390.10">
    <property type="entry name" value="Collagenase (Catalytic Domain)"/>
    <property type="match status" value="1"/>
</dbReference>
<evidence type="ECO:0000313" key="2">
    <source>
        <dbReference type="Proteomes" id="UP000199657"/>
    </source>
</evidence>
<evidence type="ECO:0008006" key="3">
    <source>
        <dbReference type="Google" id="ProtNLM"/>
    </source>
</evidence>
<dbReference type="InterPro" id="IPR024079">
    <property type="entry name" value="MetalloPept_cat_dom_sf"/>
</dbReference>
<dbReference type="EMBL" id="FOEG01000004">
    <property type="protein sequence ID" value="SEO91527.1"/>
    <property type="molecule type" value="Genomic_DNA"/>
</dbReference>
<organism evidence="1 2">
    <name type="scientific">Aquisalimonas asiatica</name>
    <dbReference type="NCBI Taxonomy" id="406100"/>
    <lineage>
        <taxon>Bacteria</taxon>
        <taxon>Pseudomonadati</taxon>
        <taxon>Pseudomonadota</taxon>
        <taxon>Gammaproteobacteria</taxon>
        <taxon>Chromatiales</taxon>
        <taxon>Ectothiorhodospiraceae</taxon>
        <taxon>Aquisalimonas</taxon>
    </lineage>
</organism>
<dbReference type="GO" id="GO:0008237">
    <property type="term" value="F:metallopeptidase activity"/>
    <property type="evidence" value="ECO:0007669"/>
    <property type="project" value="InterPro"/>
</dbReference>
<proteinExistence type="predicted"/>
<protein>
    <recommendedName>
        <fullName evidence="3">Zinc-dependent peptidase</fullName>
    </recommendedName>
</protein>
<dbReference type="GO" id="GO:0005829">
    <property type="term" value="C:cytosol"/>
    <property type="evidence" value="ECO:0007669"/>
    <property type="project" value="TreeGrafter"/>
</dbReference>
<keyword evidence="2" id="KW-1185">Reference proteome</keyword>
<dbReference type="InterPro" id="IPR010384">
    <property type="entry name" value="MtfA_fam"/>
</dbReference>